<feature type="transmembrane region" description="Helical" evidence="6">
    <location>
        <begin position="142"/>
        <end position="163"/>
    </location>
</feature>
<keyword evidence="5 6" id="KW-0472">Membrane</keyword>
<feature type="transmembrane region" description="Helical" evidence="6">
    <location>
        <begin position="279"/>
        <end position="298"/>
    </location>
</feature>
<feature type="transmembrane region" description="Helical" evidence="6">
    <location>
        <begin position="215"/>
        <end position="235"/>
    </location>
</feature>
<protein>
    <recommendedName>
        <fullName evidence="9">Lysylphosphatidylglycerol synthetase</fullName>
    </recommendedName>
</protein>
<keyword evidence="2" id="KW-1003">Cell membrane</keyword>
<evidence type="ECO:0000256" key="6">
    <source>
        <dbReference type="SAM" id="Phobius"/>
    </source>
</evidence>
<evidence type="ECO:0000313" key="8">
    <source>
        <dbReference type="Proteomes" id="UP000220527"/>
    </source>
</evidence>
<evidence type="ECO:0000256" key="1">
    <source>
        <dbReference type="ARBA" id="ARBA00004651"/>
    </source>
</evidence>
<accession>A0A2A6RM00</accession>
<dbReference type="GO" id="GO:0005886">
    <property type="term" value="C:plasma membrane"/>
    <property type="evidence" value="ECO:0007669"/>
    <property type="project" value="UniProtKB-SubCell"/>
</dbReference>
<keyword evidence="3 6" id="KW-0812">Transmembrane</keyword>
<dbReference type="EMBL" id="NQWI01000019">
    <property type="protein sequence ID" value="PDW03889.1"/>
    <property type="molecule type" value="Genomic_DNA"/>
</dbReference>
<evidence type="ECO:0000313" key="7">
    <source>
        <dbReference type="EMBL" id="PDW03889.1"/>
    </source>
</evidence>
<feature type="transmembrane region" description="Helical" evidence="6">
    <location>
        <begin position="247"/>
        <end position="267"/>
    </location>
</feature>
<dbReference type="OrthoDB" id="147185at2"/>
<evidence type="ECO:0008006" key="9">
    <source>
        <dbReference type="Google" id="ProtNLM"/>
    </source>
</evidence>
<evidence type="ECO:0000256" key="5">
    <source>
        <dbReference type="ARBA" id="ARBA00023136"/>
    </source>
</evidence>
<name>A0A2A6RM00_9CHLR</name>
<evidence type="ECO:0000256" key="2">
    <source>
        <dbReference type="ARBA" id="ARBA00022475"/>
    </source>
</evidence>
<gene>
    <name evidence="7" type="ORF">CJ255_06455</name>
</gene>
<keyword evidence="8" id="KW-1185">Reference proteome</keyword>
<feature type="transmembrane region" description="Helical" evidence="6">
    <location>
        <begin position="175"/>
        <end position="195"/>
    </location>
</feature>
<evidence type="ECO:0000256" key="4">
    <source>
        <dbReference type="ARBA" id="ARBA00022989"/>
    </source>
</evidence>
<comment type="subcellular location">
    <subcellularLocation>
        <location evidence="1">Cell membrane</location>
        <topology evidence="1">Multi-pass membrane protein</topology>
    </subcellularLocation>
</comment>
<reference evidence="8" key="1">
    <citation type="submission" date="2017-08" db="EMBL/GenBank/DDBJ databases">
        <authorList>
            <person name="Grouzdev D.S."/>
            <person name="Gaisin V.A."/>
            <person name="Rysina M.S."/>
            <person name="Gorlenko V.M."/>
        </authorList>
    </citation>
    <scope>NUCLEOTIDE SEQUENCE [LARGE SCALE GENOMIC DNA]</scope>
    <source>
        <strain evidence="8">Kir15-3F</strain>
    </source>
</reference>
<dbReference type="RefSeq" id="WP_097643273.1">
    <property type="nucleotide sequence ID" value="NZ_NQWI01000019.1"/>
</dbReference>
<dbReference type="Pfam" id="PF03706">
    <property type="entry name" value="LPG_synthase_TM"/>
    <property type="match status" value="1"/>
</dbReference>
<feature type="transmembrane region" description="Helical" evidence="6">
    <location>
        <begin position="65"/>
        <end position="83"/>
    </location>
</feature>
<organism evidence="7 8">
    <name type="scientific">Candidatus Viridilinea mediisalina</name>
    <dbReference type="NCBI Taxonomy" id="2024553"/>
    <lineage>
        <taxon>Bacteria</taxon>
        <taxon>Bacillati</taxon>
        <taxon>Chloroflexota</taxon>
        <taxon>Chloroflexia</taxon>
        <taxon>Chloroflexales</taxon>
        <taxon>Chloroflexineae</taxon>
        <taxon>Oscillochloridaceae</taxon>
        <taxon>Candidatus Viridilinea</taxon>
    </lineage>
</organism>
<evidence type="ECO:0000256" key="3">
    <source>
        <dbReference type="ARBA" id="ARBA00022692"/>
    </source>
</evidence>
<dbReference type="AlphaFoldDB" id="A0A2A6RM00"/>
<keyword evidence="4 6" id="KW-1133">Transmembrane helix</keyword>
<feature type="transmembrane region" description="Helical" evidence="6">
    <location>
        <begin position="27"/>
        <end position="45"/>
    </location>
</feature>
<sequence>MQKQLVEPLPLQLRLRKWFTAFQQSRWQWVVIGLCFVLFNGYILYRLYQDWGQLRALEWPRPDLLLLGLTALVQFSGALLLVYSWTYMMGQFGYQVSFRRHFRVYMISNLARKIPGFGWNIISRVYMYQRDTGDVVKVTATSLAETVIFGIAAAVVALLALLLPGSQADFIPPSILIGVILGFVALVPSPIFRPVLRWLNKGQPPEHQLRWPHLLQWAGLNVLVTVLGGITLYLFCRAFGMIEPGDYALIIQCWALTVVVGALLFWMPASSGVSNSITVVILATIMPMPQALLLMLLWRVWVNLTEVTWGGISLLL</sequence>
<comment type="caution">
    <text evidence="7">The sequence shown here is derived from an EMBL/GenBank/DDBJ whole genome shotgun (WGS) entry which is preliminary data.</text>
</comment>
<dbReference type="InterPro" id="IPR022791">
    <property type="entry name" value="L-PG_synthase/AglD"/>
</dbReference>
<dbReference type="Proteomes" id="UP000220527">
    <property type="component" value="Unassembled WGS sequence"/>
</dbReference>
<proteinExistence type="predicted"/>